<dbReference type="Proteomes" id="UP001152049">
    <property type="component" value="Unassembled WGS sequence"/>
</dbReference>
<dbReference type="EMBL" id="JAOQAZ010000034">
    <property type="protein sequence ID" value="KAJ4249076.1"/>
    <property type="molecule type" value="Genomic_DNA"/>
</dbReference>
<dbReference type="PANTHER" id="PTHR38791">
    <property type="entry name" value="ZN(II)2CYS6 TRANSCRIPTION FACTOR (EUROFUNG)-RELATED-RELATED"/>
    <property type="match status" value="1"/>
</dbReference>
<feature type="region of interest" description="Disordered" evidence="1">
    <location>
        <begin position="36"/>
        <end position="58"/>
    </location>
</feature>
<accession>A0A9W8V9M1</accession>
<comment type="caution">
    <text evidence="2">The sequence shown here is derived from an EMBL/GenBank/DDBJ whole genome shotgun (WGS) entry which is preliminary data.</text>
</comment>
<dbReference type="AlphaFoldDB" id="A0A9W8V9M1"/>
<sequence length="470" mass="52967">MRMGIRCFGYRDTQAVSIKDQTTAVVLKAQRRKGTIGKQLSKNDDSSHKIRQPQQNHQQDNIENVCLGISYPPEQLALGYFLNVFSQAGLFQYLPLHMSVLAKDDDMVQAMYAPALASMATEHRSVDLMRTARLHYSQALAQTNSDLSNPQVVGLDKTLLRVLLLSSFEALVFEGRRSPQEWALHVKGSSRLLVLRGTKQFETEVGRQLFHHASVNVLTNCVMQELAVSDDFLRLQEYAISGASGIDNNRIHIISFLTRFASLRAHSKGMLATEVVREALDLDALGAKMLDKLCGRAPFQVINVLTDDYKDVESGVKVCTYKGIMHKYQSQQSARIYNTLWLTRLMMKEWIFCAFDHSLQGVKLDQPEEEDPLHEDWDQMPIRAALQASDIIDDMLASVPYSIELLEAPFSPAARSLVWPLVTAASSEVCPPAARLYIIDRLKALAKKFSLTQAMHAARMLEERVPLEDW</sequence>
<reference evidence="2" key="1">
    <citation type="submission" date="2022-09" db="EMBL/GenBank/DDBJ databases">
        <title>Fusarium specimens isolated from Avocado Roots.</title>
        <authorList>
            <person name="Stajich J."/>
            <person name="Roper C."/>
            <person name="Heimlech-Rivalta G."/>
        </authorList>
    </citation>
    <scope>NUCLEOTIDE SEQUENCE</scope>
    <source>
        <strain evidence="2">CF00136</strain>
    </source>
</reference>
<evidence type="ECO:0000313" key="3">
    <source>
        <dbReference type="Proteomes" id="UP001152049"/>
    </source>
</evidence>
<proteinExistence type="predicted"/>
<dbReference type="OrthoDB" id="2991872at2759"/>
<evidence type="ECO:0000256" key="1">
    <source>
        <dbReference type="SAM" id="MobiDB-lite"/>
    </source>
</evidence>
<gene>
    <name evidence="2" type="ORF">NW762_012408</name>
</gene>
<organism evidence="2 3">
    <name type="scientific">Fusarium torreyae</name>
    <dbReference type="NCBI Taxonomy" id="1237075"/>
    <lineage>
        <taxon>Eukaryota</taxon>
        <taxon>Fungi</taxon>
        <taxon>Dikarya</taxon>
        <taxon>Ascomycota</taxon>
        <taxon>Pezizomycotina</taxon>
        <taxon>Sordariomycetes</taxon>
        <taxon>Hypocreomycetidae</taxon>
        <taxon>Hypocreales</taxon>
        <taxon>Nectriaceae</taxon>
        <taxon>Fusarium</taxon>
    </lineage>
</organism>
<name>A0A9W8V9M1_9HYPO</name>
<protein>
    <submittedName>
        <fullName evidence="2">Uncharacterized protein</fullName>
    </submittedName>
</protein>
<evidence type="ECO:0000313" key="2">
    <source>
        <dbReference type="EMBL" id="KAJ4249076.1"/>
    </source>
</evidence>
<keyword evidence="3" id="KW-1185">Reference proteome</keyword>
<dbReference type="InterPro" id="IPR053175">
    <property type="entry name" value="DHMBA_Reg_Transcription_Factor"/>
</dbReference>